<dbReference type="AlphaFoldDB" id="A0A8S9NDN4"/>
<reference evidence="1" key="1">
    <citation type="submission" date="2019-12" db="EMBL/GenBank/DDBJ databases">
        <title>Genome sequencing and annotation of Brassica cretica.</title>
        <authorList>
            <person name="Studholme D.J."/>
            <person name="Sarris P."/>
        </authorList>
    </citation>
    <scope>NUCLEOTIDE SEQUENCE</scope>
    <source>
        <strain evidence="1">PFS-109/04</strain>
        <tissue evidence="1">Leaf</tissue>
    </source>
</reference>
<evidence type="ECO:0000313" key="1">
    <source>
        <dbReference type="EMBL" id="KAF3500018.1"/>
    </source>
</evidence>
<organism evidence="1 2">
    <name type="scientific">Brassica cretica</name>
    <name type="common">Mustard</name>
    <dbReference type="NCBI Taxonomy" id="69181"/>
    <lineage>
        <taxon>Eukaryota</taxon>
        <taxon>Viridiplantae</taxon>
        <taxon>Streptophyta</taxon>
        <taxon>Embryophyta</taxon>
        <taxon>Tracheophyta</taxon>
        <taxon>Spermatophyta</taxon>
        <taxon>Magnoliopsida</taxon>
        <taxon>eudicotyledons</taxon>
        <taxon>Gunneridae</taxon>
        <taxon>Pentapetalae</taxon>
        <taxon>rosids</taxon>
        <taxon>malvids</taxon>
        <taxon>Brassicales</taxon>
        <taxon>Brassicaceae</taxon>
        <taxon>Brassiceae</taxon>
        <taxon>Brassica</taxon>
    </lineage>
</organism>
<comment type="caution">
    <text evidence="1">The sequence shown here is derived from an EMBL/GenBank/DDBJ whole genome shotgun (WGS) entry which is preliminary data.</text>
</comment>
<protein>
    <submittedName>
        <fullName evidence="1">Uncharacterized protein</fullName>
    </submittedName>
</protein>
<sequence>MSFDVEIVPSVDVEVVPSVDVEVMPSVDVEVAFSVPASSTLLSSPDTCCSSLVAIMSSSSCIGIIYSSSNDAKNLSHLSFFSFSRVAVAS</sequence>
<accession>A0A8S9NDN4</accession>
<dbReference type="EMBL" id="QGKX02001621">
    <property type="protein sequence ID" value="KAF3500018.1"/>
    <property type="molecule type" value="Genomic_DNA"/>
</dbReference>
<evidence type="ECO:0000313" key="2">
    <source>
        <dbReference type="Proteomes" id="UP000712600"/>
    </source>
</evidence>
<gene>
    <name evidence="1" type="ORF">F2Q69_00042190</name>
</gene>
<dbReference type="Proteomes" id="UP000712600">
    <property type="component" value="Unassembled WGS sequence"/>
</dbReference>
<proteinExistence type="predicted"/>
<name>A0A8S9NDN4_BRACR</name>